<keyword evidence="4" id="KW-0479">Metal-binding</keyword>
<evidence type="ECO:0000256" key="3">
    <source>
        <dbReference type="ARBA" id="ARBA00022694"/>
    </source>
</evidence>
<evidence type="ECO:0000259" key="9">
    <source>
        <dbReference type="PROSITE" id="PS51379"/>
    </source>
</evidence>
<evidence type="ECO:0000313" key="11">
    <source>
        <dbReference type="Proteomes" id="UP000483362"/>
    </source>
</evidence>
<dbReference type="InterPro" id="IPR017896">
    <property type="entry name" value="4Fe4S_Fe-S-bd"/>
</dbReference>
<dbReference type="PROSITE" id="PS51379">
    <property type="entry name" value="4FE4S_FER_2"/>
    <property type="match status" value="1"/>
</dbReference>
<dbReference type="InterPro" id="IPR013542">
    <property type="entry name" value="QueG_DUF1730"/>
</dbReference>
<sequence length="327" mass="35642">MPCRVPSSGSGRKVTTLSGSPCDIALRVKQQARLLGFDACGYAQAGPVSSQAAARYGQWLAQGKNGCMAWAGNYRDLRCDPTLLLPGAKTVISLAMNYYPRRFKPAGTAQMAYYAYGRDYHEVVRDRARQLARCIEQLTGCTSRVCVDSAPVLERYWAQRAGIGYPGLNGLVIIPGRGSYFFLCELLTTLELPPDAPCTLTCQGCHACERSCPAGALQGGALDARRCISCLTIEYRGAELPQWLAPAIGDRVYGCDACQQCCPHNRDATGTAVPEFQPSDELLALTLDDIAGMDQARFSRLFSHSAVKRAKLAGLQRNAAFIKRRRR</sequence>
<dbReference type="InterPro" id="IPR017900">
    <property type="entry name" value="4Fe4S_Fe_S_CS"/>
</dbReference>
<keyword evidence="6 10" id="KW-0560">Oxidoreductase</keyword>
<comment type="caution">
    <text evidence="10">The sequence shown here is derived from an EMBL/GenBank/DDBJ whole genome shotgun (WGS) entry which is preliminary data.</text>
</comment>
<dbReference type="NCBIfam" id="TIGR00276">
    <property type="entry name" value="tRNA epoxyqueuosine(34) reductase QueG"/>
    <property type="match status" value="1"/>
</dbReference>
<keyword evidence="3" id="KW-0819">tRNA processing</keyword>
<dbReference type="PANTHER" id="PTHR30002">
    <property type="entry name" value="EPOXYQUEUOSINE REDUCTASE"/>
    <property type="match status" value="1"/>
</dbReference>
<keyword evidence="8" id="KW-0411">Iron-sulfur</keyword>
<dbReference type="Proteomes" id="UP000483362">
    <property type="component" value="Unassembled WGS sequence"/>
</dbReference>
<dbReference type="PROSITE" id="PS00198">
    <property type="entry name" value="4FE4S_FER_1"/>
    <property type="match status" value="1"/>
</dbReference>
<dbReference type="Pfam" id="PF08331">
    <property type="entry name" value="QueG_DUF1730"/>
    <property type="match status" value="1"/>
</dbReference>
<accession>A0A6L5XE47</accession>
<proteinExistence type="predicted"/>
<organism evidence="10 11">
    <name type="scientific">Sodaliphilus pleomorphus</name>
    <dbReference type="NCBI Taxonomy" id="2606626"/>
    <lineage>
        <taxon>Bacteria</taxon>
        <taxon>Pseudomonadati</taxon>
        <taxon>Bacteroidota</taxon>
        <taxon>Bacteroidia</taxon>
        <taxon>Bacteroidales</taxon>
        <taxon>Muribaculaceae</taxon>
        <taxon>Sodaliphilus</taxon>
    </lineage>
</organism>
<dbReference type="GO" id="GO:0052693">
    <property type="term" value="F:epoxyqueuosine reductase activity"/>
    <property type="evidence" value="ECO:0007669"/>
    <property type="project" value="UniProtKB-EC"/>
</dbReference>
<protein>
    <submittedName>
        <fullName evidence="10">tRNA epoxyqueuosine(34) reductase QueG</fullName>
        <ecNumber evidence="10">1.17.99.6</ecNumber>
    </submittedName>
</protein>
<evidence type="ECO:0000256" key="6">
    <source>
        <dbReference type="ARBA" id="ARBA00023002"/>
    </source>
</evidence>
<dbReference type="AlphaFoldDB" id="A0A6L5XE47"/>
<dbReference type="SUPFAM" id="SSF46548">
    <property type="entry name" value="alpha-helical ferredoxin"/>
    <property type="match status" value="1"/>
</dbReference>
<evidence type="ECO:0000313" key="10">
    <source>
        <dbReference type="EMBL" id="MSS16972.1"/>
    </source>
</evidence>
<keyword evidence="1" id="KW-0004">4Fe-4S</keyword>
<feature type="domain" description="4Fe-4S ferredoxin-type" evidence="9">
    <location>
        <begin position="190"/>
        <end position="222"/>
    </location>
</feature>
<evidence type="ECO:0000256" key="7">
    <source>
        <dbReference type="ARBA" id="ARBA00023004"/>
    </source>
</evidence>
<evidence type="ECO:0000256" key="4">
    <source>
        <dbReference type="ARBA" id="ARBA00022723"/>
    </source>
</evidence>
<keyword evidence="5" id="KW-0671">Queuosine biosynthesis</keyword>
<evidence type="ECO:0000256" key="8">
    <source>
        <dbReference type="ARBA" id="ARBA00023014"/>
    </source>
</evidence>
<dbReference type="Pfam" id="PF13484">
    <property type="entry name" value="Fer4_16"/>
    <property type="match status" value="1"/>
</dbReference>
<keyword evidence="2" id="KW-0963">Cytoplasm</keyword>
<dbReference type="InterPro" id="IPR004453">
    <property type="entry name" value="QueG"/>
</dbReference>
<reference evidence="10 11" key="1">
    <citation type="submission" date="2019-08" db="EMBL/GenBank/DDBJ databases">
        <title>In-depth cultivation of the pig gut microbiome towards novel bacterial diversity and tailored functional studies.</title>
        <authorList>
            <person name="Wylensek D."/>
            <person name="Hitch T.C.A."/>
            <person name="Clavel T."/>
        </authorList>
    </citation>
    <scope>NUCLEOTIDE SEQUENCE [LARGE SCALE GENOMIC DNA]</scope>
    <source>
        <strain evidence="10 11">Oil-RF-744-WCA-WT-10</strain>
    </source>
</reference>
<gene>
    <name evidence="10" type="primary">queG</name>
    <name evidence="10" type="ORF">FYJ29_04220</name>
</gene>
<dbReference type="GO" id="GO:0051539">
    <property type="term" value="F:4 iron, 4 sulfur cluster binding"/>
    <property type="evidence" value="ECO:0007669"/>
    <property type="project" value="UniProtKB-KW"/>
</dbReference>
<keyword evidence="7" id="KW-0408">Iron</keyword>
<dbReference type="PANTHER" id="PTHR30002:SF4">
    <property type="entry name" value="EPOXYQUEUOSINE REDUCTASE"/>
    <property type="match status" value="1"/>
</dbReference>
<keyword evidence="11" id="KW-1185">Reference proteome</keyword>
<evidence type="ECO:0000256" key="2">
    <source>
        <dbReference type="ARBA" id="ARBA00022490"/>
    </source>
</evidence>
<dbReference type="EMBL" id="VULT01000005">
    <property type="protein sequence ID" value="MSS16972.1"/>
    <property type="molecule type" value="Genomic_DNA"/>
</dbReference>
<name>A0A6L5XE47_9BACT</name>
<evidence type="ECO:0000256" key="5">
    <source>
        <dbReference type="ARBA" id="ARBA00022785"/>
    </source>
</evidence>
<dbReference type="EC" id="1.17.99.6" evidence="10"/>
<dbReference type="GO" id="GO:0046872">
    <property type="term" value="F:metal ion binding"/>
    <property type="evidence" value="ECO:0007669"/>
    <property type="project" value="UniProtKB-KW"/>
</dbReference>
<dbReference type="GO" id="GO:0008616">
    <property type="term" value="P:tRNA queuosine(34) biosynthetic process"/>
    <property type="evidence" value="ECO:0007669"/>
    <property type="project" value="UniProtKB-KW"/>
</dbReference>
<evidence type="ECO:0000256" key="1">
    <source>
        <dbReference type="ARBA" id="ARBA00022485"/>
    </source>
</evidence>